<organism evidence="2 3">
    <name type="scientific">Triparma retinervis</name>
    <dbReference type="NCBI Taxonomy" id="2557542"/>
    <lineage>
        <taxon>Eukaryota</taxon>
        <taxon>Sar</taxon>
        <taxon>Stramenopiles</taxon>
        <taxon>Ochrophyta</taxon>
        <taxon>Bolidophyceae</taxon>
        <taxon>Parmales</taxon>
        <taxon>Triparmaceae</taxon>
        <taxon>Triparma</taxon>
    </lineage>
</organism>
<dbReference type="Proteomes" id="UP001165082">
    <property type="component" value="Unassembled WGS sequence"/>
</dbReference>
<sequence>MVNSKANADSDSEDSSLWKSLLASATGGGSGSSIISSPAVVLSASSSFGAYEALLNLSSKGPLLPLQYGLVGDQLPVYSLDVRLDDRALLSKIVLPSSSSPPCLYVVDVVVGGFRGGVGVGVGDIFSGVEAQVNSVCKVLKEEASLAFPSSFPLNPASPSPPSSSSSPALPALFAVTVDTSLFEGTYVRKQAFAYLTYCLVSYASSLGCGIMFLPSSGGEKEAERRGAFRRVVASKAVPAPGGADDEPAEDSDEFYLYLPQGSISKEFVEFLRDNSGCKGGWEANCEWSDFVRTVVDGEKVYKLAPDAGEDDMEQKAEMDAVSSYEWMRALQTSMESDTMSRRKSTATESKKKETEGDADTPSKKTEDVSSFFADLLAK</sequence>
<dbReference type="AlphaFoldDB" id="A0A9W6ZQZ4"/>
<feature type="region of interest" description="Disordered" evidence="1">
    <location>
        <begin position="333"/>
        <end position="379"/>
    </location>
</feature>
<accession>A0A9W6ZQZ4</accession>
<dbReference type="EMBL" id="BRXZ01004893">
    <property type="protein sequence ID" value="GMH56776.1"/>
    <property type="molecule type" value="Genomic_DNA"/>
</dbReference>
<evidence type="ECO:0000313" key="2">
    <source>
        <dbReference type="EMBL" id="GMH56776.1"/>
    </source>
</evidence>
<dbReference type="OrthoDB" id="10411093at2759"/>
<feature type="compositionally biased region" description="Basic and acidic residues" evidence="1">
    <location>
        <begin position="349"/>
        <end position="368"/>
    </location>
</feature>
<comment type="caution">
    <text evidence="2">The sequence shown here is derived from an EMBL/GenBank/DDBJ whole genome shotgun (WGS) entry which is preliminary data.</text>
</comment>
<evidence type="ECO:0000313" key="3">
    <source>
        <dbReference type="Proteomes" id="UP001165082"/>
    </source>
</evidence>
<gene>
    <name evidence="2" type="ORF">TrRE_jg4206</name>
</gene>
<evidence type="ECO:0000256" key="1">
    <source>
        <dbReference type="SAM" id="MobiDB-lite"/>
    </source>
</evidence>
<keyword evidence="3" id="KW-1185">Reference proteome</keyword>
<proteinExistence type="predicted"/>
<name>A0A9W6ZQZ4_9STRA</name>
<reference evidence="2" key="1">
    <citation type="submission" date="2022-07" db="EMBL/GenBank/DDBJ databases">
        <title>Genome analysis of Parmales, a sister group of diatoms, reveals the evolutionary specialization of diatoms from phago-mixotrophs to photoautotrophs.</title>
        <authorList>
            <person name="Ban H."/>
            <person name="Sato S."/>
            <person name="Yoshikawa S."/>
            <person name="Kazumasa Y."/>
            <person name="Nakamura Y."/>
            <person name="Ichinomiya M."/>
            <person name="Saitoh K."/>
            <person name="Sato N."/>
            <person name="Blanc-Mathieu R."/>
            <person name="Endo H."/>
            <person name="Kuwata A."/>
            <person name="Ogata H."/>
        </authorList>
    </citation>
    <scope>NUCLEOTIDE SEQUENCE</scope>
</reference>
<protein>
    <submittedName>
        <fullName evidence="2">Uncharacterized protein</fullName>
    </submittedName>
</protein>